<feature type="transmembrane region" description="Helical" evidence="2">
    <location>
        <begin position="335"/>
        <end position="354"/>
    </location>
</feature>
<evidence type="ECO:0008006" key="5">
    <source>
        <dbReference type="Google" id="ProtNLM"/>
    </source>
</evidence>
<feature type="transmembrane region" description="Helical" evidence="2">
    <location>
        <begin position="258"/>
        <end position="280"/>
    </location>
</feature>
<gene>
    <name evidence="3" type="ORF">PYK22_02970</name>
</gene>
<feature type="transmembrane region" description="Helical" evidence="2">
    <location>
        <begin position="152"/>
        <end position="170"/>
    </location>
</feature>
<dbReference type="EMBL" id="CBXV010000008">
    <property type="protein sequence ID" value="CDM66927.1"/>
    <property type="molecule type" value="Genomic_DNA"/>
</dbReference>
<feature type="transmembrane region" description="Helical" evidence="2">
    <location>
        <begin position="208"/>
        <end position="223"/>
    </location>
</feature>
<reference evidence="3 4" key="1">
    <citation type="submission" date="2013-12" db="EMBL/GenBank/DDBJ databases">
        <authorList>
            <person name="Stott M."/>
        </authorList>
    </citation>
    <scope>NUCLEOTIDE SEQUENCE [LARGE SCALE GENOMIC DNA]</scope>
    <source>
        <strain evidence="3 4">K22</strain>
    </source>
</reference>
<name>A0A0B6X1Q2_9BACT</name>
<dbReference type="AlphaFoldDB" id="A0A0B6X1Q2"/>
<keyword evidence="4" id="KW-1185">Reference proteome</keyword>
<feature type="region of interest" description="Disordered" evidence="1">
    <location>
        <begin position="1"/>
        <end position="24"/>
    </location>
</feature>
<feature type="transmembrane region" description="Helical" evidence="2">
    <location>
        <begin position="128"/>
        <end position="145"/>
    </location>
</feature>
<keyword evidence="2" id="KW-0472">Membrane</keyword>
<evidence type="ECO:0000313" key="3">
    <source>
        <dbReference type="EMBL" id="CDM66927.1"/>
    </source>
</evidence>
<evidence type="ECO:0000256" key="1">
    <source>
        <dbReference type="SAM" id="MobiDB-lite"/>
    </source>
</evidence>
<feature type="transmembrane region" description="Helical" evidence="2">
    <location>
        <begin position="229"/>
        <end position="246"/>
    </location>
</feature>
<accession>A0A0B6X1Q2</accession>
<keyword evidence="3" id="KW-0808">Transferase</keyword>
<feature type="transmembrane region" description="Helical" evidence="2">
    <location>
        <begin position="32"/>
        <end position="53"/>
    </location>
</feature>
<sequence>MTGTLRNDSGRCVSSENGTAPQKPFDGQPNPILVYLCAALLSIVALVWALRLWRTDPLHTPFDYAGDSLLHGVMIKSTIDNGWFLRNEKLGAPGAMELYAFNPADNLHLGLAKLLSLITQNPITIQNLLYLIGFPLATLTSLYVLRRYGISSSIAIAVSLLYAFLPYHFMRGVWHLFLSLYYLAPLGIMLALDIALRTNGEDRAQSRPVPLSQAIIICLLIGSSGSVYYPFFSCYLLLVAGALVAISSRSFRPLSRSLLLIAIICLTLSVNLSPSLVRIYRGECRPPDREYSGAEIFGLKIAQLLLPATGHRVKPLAQLKARYNQAPLVNENDGASLGFFASAGFLFLLVNLSASSARKVSADPFRRQLFWLSSLNLWCLLLGTIGGFSSLFALLVSPLIRSYNRISVYIAFFSLFAVALILQKLSLIYRSDRSRKALNISLISLVLLGLLDQTNSSFVPRYAVNKARYESDRDFIRRVEMAMPTGAMIFQLPYTSFPEHPPINLMSDYDHFRAYIHSTKVRWSYGAMRDSQADLWQQRIAALPTEQMLKELCSAGFQGIYVNRAGYPDKAQALENALAMHLGPPAVVSPRQDLAFFVLSPCKNP</sequence>
<feature type="compositionally biased region" description="Polar residues" evidence="1">
    <location>
        <begin position="1"/>
        <end position="20"/>
    </location>
</feature>
<feature type="transmembrane region" description="Helical" evidence="2">
    <location>
        <begin position="406"/>
        <end position="425"/>
    </location>
</feature>
<reference evidence="3 4" key="2">
    <citation type="submission" date="2015-01" db="EMBL/GenBank/DDBJ databases">
        <title>Complete genome sequence of Pyrinomonas methylaliphatogenes type strain K22T.</title>
        <authorList>
            <person name="Lee K.C.Y."/>
            <person name="Power J.F."/>
            <person name="Dunfield P.F."/>
            <person name="Morgan X.C."/>
            <person name="Huttenhower C."/>
            <person name="Stott M.B."/>
        </authorList>
    </citation>
    <scope>NUCLEOTIDE SEQUENCE [LARGE SCALE GENOMIC DNA]</scope>
    <source>
        <strain evidence="3 4">K22</strain>
    </source>
</reference>
<dbReference type="RefSeq" id="WP_162199867.1">
    <property type="nucleotide sequence ID" value="NZ_CBXV010000008.1"/>
</dbReference>
<evidence type="ECO:0000256" key="2">
    <source>
        <dbReference type="SAM" id="Phobius"/>
    </source>
</evidence>
<dbReference type="Proteomes" id="UP000031518">
    <property type="component" value="Unassembled WGS sequence"/>
</dbReference>
<protein>
    <recommendedName>
        <fullName evidence="5">Glycosyltransferase RgtA/B/C/D-like domain-containing protein</fullName>
    </recommendedName>
</protein>
<organism evidence="3 4">
    <name type="scientific">Pyrinomonas methylaliphatogenes</name>
    <dbReference type="NCBI Taxonomy" id="454194"/>
    <lineage>
        <taxon>Bacteria</taxon>
        <taxon>Pseudomonadati</taxon>
        <taxon>Acidobacteriota</taxon>
        <taxon>Blastocatellia</taxon>
        <taxon>Blastocatellales</taxon>
        <taxon>Pyrinomonadaceae</taxon>
        <taxon>Pyrinomonas</taxon>
    </lineage>
</organism>
<evidence type="ECO:0000313" key="4">
    <source>
        <dbReference type="Proteomes" id="UP000031518"/>
    </source>
</evidence>
<feature type="transmembrane region" description="Helical" evidence="2">
    <location>
        <begin position="176"/>
        <end position="196"/>
    </location>
</feature>
<proteinExistence type="predicted"/>
<feature type="transmembrane region" description="Helical" evidence="2">
    <location>
        <begin position="375"/>
        <end position="400"/>
    </location>
</feature>
<keyword evidence="2" id="KW-0812">Transmembrane</keyword>
<dbReference type="GO" id="GO:0016740">
    <property type="term" value="F:transferase activity"/>
    <property type="evidence" value="ECO:0007669"/>
    <property type="project" value="UniProtKB-KW"/>
</dbReference>
<keyword evidence="2" id="KW-1133">Transmembrane helix</keyword>